<evidence type="ECO:0000256" key="8">
    <source>
        <dbReference type="RuleBase" id="RU365033"/>
    </source>
</evidence>
<proteinExistence type="inferred from homology"/>
<evidence type="ECO:0000256" key="4">
    <source>
        <dbReference type="ARBA" id="ARBA00022723"/>
    </source>
</evidence>
<organism evidence="11 12">
    <name type="scientific">Pararge aegeria aegeria</name>
    <dbReference type="NCBI Taxonomy" id="348720"/>
    <lineage>
        <taxon>Eukaryota</taxon>
        <taxon>Metazoa</taxon>
        <taxon>Ecdysozoa</taxon>
        <taxon>Arthropoda</taxon>
        <taxon>Hexapoda</taxon>
        <taxon>Insecta</taxon>
        <taxon>Pterygota</taxon>
        <taxon>Neoptera</taxon>
        <taxon>Endopterygota</taxon>
        <taxon>Lepidoptera</taxon>
        <taxon>Glossata</taxon>
        <taxon>Ditrysia</taxon>
        <taxon>Papilionoidea</taxon>
        <taxon>Nymphalidae</taxon>
        <taxon>Satyrinae</taxon>
        <taxon>Satyrini</taxon>
        <taxon>Parargina</taxon>
        <taxon>Pararge</taxon>
    </lineage>
</organism>
<feature type="region of interest" description="Disordered" evidence="9">
    <location>
        <begin position="1"/>
        <end position="90"/>
    </location>
</feature>
<dbReference type="Gene3D" id="3.40.1350.10">
    <property type="match status" value="1"/>
</dbReference>
<comment type="similarity">
    <text evidence="2 8">Belongs to the FAN1 family.</text>
</comment>
<dbReference type="Pfam" id="PF08774">
    <property type="entry name" value="VRR_NUC"/>
    <property type="match status" value="1"/>
</dbReference>
<dbReference type="EMBL" id="CAKXAJ010025711">
    <property type="protein sequence ID" value="CAH2243047.1"/>
    <property type="molecule type" value="Genomic_DNA"/>
</dbReference>
<dbReference type="InterPro" id="IPR011856">
    <property type="entry name" value="tRNA_endonuc-like_dom_sf"/>
</dbReference>
<feature type="domain" description="VRR-NUC" evidence="10">
    <location>
        <begin position="504"/>
        <end position="621"/>
    </location>
</feature>
<dbReference type="CDD" id="cd22326">
    <property type="entry name" value="FAN1-like"/>
    <property type="match status" value="1"/>
</dbReference>
<comment type="cofactor">
    <cofactor evidence="8">
        <name>Mg(2+)</name>
        <dbReference type="ChEBI" id="CHEBI:18420"/>
    </cofactor>
    <cofactor evidence="8">
        <name>Mn(2+)</name>
        <dbReference type="ChEBI" id="CHEBI:29035"/>
    </cofactor>
</comment>
<comment type="function">
    <text evidence="8">Nuclease required for the repair of DNA interstrand cross-links (ICL). Acts as a 5'-3' exonuclease that anchors at a cut end of DNA and cleaves DNA successively at every third nucleotide, allowing to excise an ICL from one strand through flanking incisions.</text>
</comment>
<dbReference type="InterPro" id="IPR033315">
    <property type="entry name" value="Fan1-like"/>
</dbReference>
<keyword evidence="4 8" id="KW-0479">Metal-binding</keyword>
<dbReference type="GO" id="GO:0008409">
    <property type="term" value="F:5'-3' exonuclease activity"/>
    <property type="evidence" value="ECO:0007669"/>
    <property type="project" value="TreeGrafter"/>
</dbReference>
<evidence type="ECO:0000256" key="1">
    <source>
        <dbReference type="ARBA" id="ARBA00000983"/>
    </source>
</evidence>
<name>A0A8S4RWG6_9NEOP</name>
<gene>
    <name evidence="11" type="primary">jg10611</name>
    <name evidence="11" type="ORF">PAEG_LOCUS19254</name>
</gene>
<evidence type="ECO:0000256" key="3">
    <source>
        <dbReference type="ARBA" id="ARBA00022722"/>
    </source>
</evidence>
<protein>
    <recommendedName>
        <fullName evidence="8">Fanconi-associated nuclease</fullName>
        <ecNumber evidence="8">3.1.4.1</ecNumber>
    </recommendedName>
</protein>
<feature type="compositionally biased region" description="Basic residues" evidence="9">
    <location>
        <begin position="80"/>
        <end position="90"/>
    </location>
</feature>
<dbReference type="InterPro" id="IPR014883">
    <property type="entry name" value="VRR_NUC"/>
</dbReference>
<reference evidence="11" key="1">
    <citation type="submission" date="2022-03" db="EMBL/GenBank/DDBJ databases">
        <authorList>
            <person name="Lindestad O."/>
        </authorList>
    </citation>
    <scope>NUCLEOTIDE SEQUENCE</scope>
</reference>
<dbReference type="PANTHER" id="PTHR15749">
    <property type="entry name" value="FANCONI-ASSOCIATED NUCLEASE 1"/>
    <property type="match status" value="1"/>
</dbReference>
<dbReference type="GO" id="GO:0017108">
    <property type="term" value="F:5'-flap endonuclease activity"/>
    <property type="evidence" value="ECO:0007669"/>
    <property type="project" value="TreeGrafter"/>
</dbReference>
<evidence type="ECO:0000313" key="12">
    <source>
        <dbReference type="Proteomes" id="UP000838756"/>
    </source>
</evidence>
<comment type="caution">
    <text evidence="11">The sequence shown here is derived from an EMBL/GenBank/DDBJ whole genome shotgun (WGS) entry which is preliminary data.</text>
</comment>
<dbReference type="OrthoDB" id="76364at2759"/>
<dbReference type="GO" id="GO:0070336">
    <property type="term" value="F:flap-structured DNA binding"/>
    <property type="evidence" value="ECO:0007669"/>
    <property type="project" value="TreeGrafter"/>
</dbReference>
<keyword evidence="7 8" id="KW-0464">Manganese</keyword>
<keyword evidence="12" id="KW-1185">Reference proteome</keyword>
<dbReference type="GO" id="GO:0036297">
    <property type="term" value="P:interstrand cross-link repair"/>
    <property type="evidence" value="ECO:0007669"/>
    <property type="project" value="InterPro"/>
</dbReference>
<keyword evidence="5 8" id="KW-0378">Hydrolase</keyword>
<evidence type="ECO:0000256" key="5">
    <source>
        <dbReference type="ARBA" id="ARBA00022801"/>
    </source>
</evidence>
<dbReference type="AlphaFoldDB" id="A0A8S4RWG6"/>
<accession>A0A8S4RWG6</accession>
<keyword evidence="8" id="KW-0234">DNA repair</keyword>
<dbReference type="InterPro" id="IPR049132">
    <property type="entry name" value="FAN1-like_euk"/>
</dbReference>
<dbReference type="GO" id="GO:0004528">
    <property type="term" value="F:phosphodiesterase I activity"/>
    <property type="evidence" value="ECO:0007669"/>
    <property type="project" value="UniProtKB-EC"/>
</dbReference>
<dbReference type="Proteomes" id="UP000838756">
    <property type="component" value="Unassembled WGS sequence"/>
</dbReference>
<evidence type="ECO:0000256" key="6">
    <source>
        <dbReference type="ARBA" id="ARBA00022842"/>
    </source>
</evidence>
<keyword evidence="8" id="KW-0227">DNA damage</keyword>
<evidence type="ECO:0000313" key="11">
    <source>
        <dbReference type="EMBL" id="CAH2243047.1"/>
    </source>
</evidence>
<comment type="subcellular location">
    <subcellularLocation>
        <location evidence="8">Nucleus</location>
    </subcellularLocation>
</comment>
<dbReference type="SMART" id="SM00990">
    <property type="entry name" value="VRR_NUC"/>
    <property type="match status" value="1"/>
</dbReference>
<dbReference type="GO" id="GO:0046872">
    <property type="term" value="F:metal ion binding"/>
    <property type="evidence" value="ECO:0007669"/>
    <property type="project" value="UniProtKB-KW"/>
</dbReference>
<keyword evidence="8" id="KW-0539">Nucleus</keyword>
<dbReference type="GO" id="GO:0005634">
    <property type="term" value="C:nucleus"/>
    <property type="evidence" value="ECO:0007669"/>
    <property type="project" value="UniProtKB-SubCell"/>
</dbReference>
<evidence type="ECO:0000256" key="7">
    <source>
        <dbReference type="ARBA" id="ARBA00023211"/>
    </source>
</evidence>
<dbReference type="EC" id="3.1.4.1" evidence="8"/>
<feature type="compositionally biased region" description="Low complexity" evidence="9">
    <location>
        <begin position="49"/>
        <end position="60"/>
    </location>
</feature>
<keyword evidence="6 8" id="KW-0460">Magnesium</keyword>
<comment type="catalytic activity">
    <reaction evidence="1 8">
        <text>Hydrolytically removes 5'-nucleotides successively from the 3'-hydroxy termini of 3'-hydroxy-terminated oligonucleotides.</text>
        <dbReference type="EC" id="3.1.4.1"/>
    </reaction>
</comment>
<evidence type="ECO:0000256" key="9">
    <source>
        <dbReference type="SAM" id="MobiDB-lite"/>
    </source>
</evidence>
<dbReference type="PANTHER" id="PTHR15749:SF4">
    <property type="entry name" value="FANCONI-ASSOCIATED NUCLEASE 1"/>
    <property type="match status" value="1"/>
</dbReference>
<keyword evidence="3 8" id="KW-0540">Nuclease</keyword>
<evidence type="ECO:0000259" key="10">
    <source>
        <dbReference type="SMART" id="SM00990"/>
    </source>
</evidence>
<evidence type="ECO:0000256" key="2">
    <source>
        <dbReference type="ARBA" id="ARBA00005533"/>
    </source>
</evidence>
<sequence length="641" mass="73976">MKGAKKKKLNLSLSKKQMESPKLSQKDLNIPEVVDLTSDDENQGAVELNSSATSNTSNTTVEYNVEKNSPPGPSKFLSPKSKKKFYSPNKKRTVPIRSPIKAKRNLNPSLGSGDVKDEEFIEITKGLDDNTIFLMKIIFELLNDRNLRCLMNDKSLNLFEKITEATPPGKRIVCRLYWQVEQWCKWKKIKDNACKNKTNIDDPTVRVALNYLIKHGFITVAQFNGQKHELEFDELVKIMYAEELLEICSGLKIKAKTKEVAIQSLRDFMCKKTNITNYFQGSKSNNETRLMKILGAKAGTCYKLASQAREALNELHILMYLGMDYSIIRDGKLELTLLNEKSKRETYPIDSALVDNASVIFKNRQEFERYIYAHSIHEEFLAKTNLTERCRLIETVFNIFKGIPKEEVIRFVEFINGTKTLLSAEEYCIYDYVHVDSTYTHGGHWEGKIVTTLFFLLFWDIIYAPLRGVRGLFLSRYQSQPLDLFTDSFYANRQPMIENRLKEIEESTEADMLVRMQDTWLSRPETDVSRGIHRDIGWDGISAVASCLGPNRVAVLCRRLATKYHYAHSGFPDLTLWNVLTKQIVFVEVKTDSDKPSVKQKQWMHYLKDNKINVEFCYIGVHTKRTQSRNCGEIEYFDDSD</sequence>